<dbReference type="PANTHER" id="PTHR34700">
    <property type="entry name" value="POTASSIUM BINDING PROTEIN KBP"/>
    <property type="match status" value="1"/>
</dbReference>
<keyword evidence="5" id="KW-1185">Reference proteome</keyword>
<dbReference type="PROSITE" id="PS51782">
    <property type="entry name" value="LYSM"/>
    <property type="match status" value="2"/>
</dbReference>
<feature type="compositionally biased region" description="Basic residues" evidence="1">
    <location>
        <begin position="371"/>
        <end position="381"/>
    </location>
</feature>
<dbReference type="SMART" id="SM01043">
    <property type="entry name" value="BTAD"/>
    <property type="match status" value="1"/>
</dbReference>
<dbReference type="Gene3D" id="1.10.10.10">
    <property type="entry name" value="Winged helix-like DNA-binding domain superfamily/Winged helix DNA-binding domain"/>
    <property type="match status" value="1"/>
</dbReference>
<keyword evidence="2" id="KW-1133">Transmembrane helix</keyword>
<dbReference type="InterPro" id="IPR052196">
    <property type="entry name" value="Bact_Kbp"/>
</dbReference>
<dbReference type="InterPro" id="IPR018392">
    <property type="entry name" value="LysM"/>
</dbReference>
<reference evidence="4 5" key="1">
    <citation type="submission" date="2017-10" db="EMBL/GenBank/DDBJ databases">
        <title>Sequencing the genomes of 1000 actinobacteria strains.</title>
        <authorList>
            <person name="Klenk H.-P."/>
        </authorList>
    </citation>
    <scope>NUCLEOTIDE SEQUENCE [LARGE SCALE GENOMIC DNA]</scope>
    <source>
        <strain evidence="4 5">DSM 21863</strain>
    </source>
</reference>
<dbReference type="Gene3D" id="1.25.40.10">
    <property type="entry name" value="Tetratricopeptide repeat domain"/>
    <property type="match status" value="1"/>
</dbReference>
<evidence type="ECO:0000256" key="2">
    <source>
        <dbReference type="SAM" id="Phobius"/>
    </source>
</evidence>
<dbReference type="GO" id="GO:0003677">
    <property type="term" value="F:DNA binding"/>
    <property type="evidence" value="ECO:0007669"/>
    <property type="project" value="UniProtKB-KW"/>
</dbReference>
<feature type="domain" description="LysM" evidence="3">
    <location>
        <begin position="224"/>
        <end position="280"/>
    </location>
</feature>
<keyword evidence="2" id="KW-0812">Transmembrane</keyword>
<organism evidence="4 5">
    <name type="scientific">Isoptericola jiangsuensis</name>
    <dbReference type="NCBI Taxonomy" id="548579"/>
    <lineage>
        <taxon>Bacteria</taxon>
        <taxon>Bacillati</taxon>
        <taxon>Actinomycetota</taxon>
        <taxon>Actinomycetes</taxon>
        <taxon>Micrococcales</taxon>
        <taxon>Promicromonosporaceae</taxon>
        <taxon>Isoptericola</taxon>
    </lineage>
</organism>
<keyword evidence="2" id="KW-0472">Membrane</keyword>
<proteinExistence type="predicted"/>
<dbReference type="Pfam" id="PF01476">
    <property type="entry name" value="LysM"/>
    <property type="match status" value="2"/>
</dbReference>
<keyword evidence="4" id="KW-0238">DNA-binding</keyword>
<feature type="region of interest" description="Disordered" evidence="1">
    <location>
        <begin position="371"/>
        <end position="390"/>
    </location>
</feature>
<feature type="domain" description="LysM" evidence="3">
    <location>
        <begin position="161"/>
        <end position="211"/>
    </location>
</feature>
<dbReference type="EMBL" id="PDJJ01000001">
    <property type="protein sequence ID" value="PFG43773.1"/>
    <property type="molecule type" value="Genomic_DNA"/>
</dbReference>
<feature type="transmembrane region" description="Helical" evidence="2">
    <location>
        <begin position="98"/>
        <end position="117"/>
    </location>
</feature>
<sequence>MNALRRRLLGLAALAAILAIVVGLPIVLLAVGANPFAEGVSWTDLNRPDDGSLALAVIKMIAWIAWVILTVALLVEVFAQLRGIRAPRLPGLAVPQGWAQGLVGAAVALFAAAGPVASSATAVPLATVEPAVVGADIDRSAATGSARSQSDAKERAETATVAYRVQPNDSLWAIAEKHLGDGHRYTELVDLNADLLGGKADFLEPGWVLTLPAAPESPAATSPRTVTVQPGDSLSSIAAAELGDSQRYREIFDASTSVVQPDGTRLNDPDLIHPGWTLVIPTETKDGGEPVSAQAPEKPQPEAPVAAQPTPEPALPVVTGDAQDPEAVEAGQASAIDDVDEPESDDTWRVATGSGIGSILAAAAIAVVARRRGTQQRRRRPGQSIPMPEGSAADLEQELRMAADELAVQTVDDALRGLARQCSDAGEPLPGVRAVRLTVDRFELYLEEPERLPAPWRDLGDGAIWALDAGTALTPMDSDGVIPAPYPALVTIGHDDDAGHIFLNLERIGSLGVTGTEADARAIIAALTLELATSVWADDLQVTVVGWFSDVEGVLRSGRIRWVPTIDRLLDQLGERADVDRQAIADAGVRDLSAARAAGLVPDAWTPEIVVVADFMTETQKSALATLTAQGPRVAIAAITSGVSVGQWTVRTSPGTTRATLDPIDMPLTPQRLALEQYDDLLGLVALADPSDLHGDGDLEPSVAQVEALAHMPASDPDGDDDGAPDRDGTAPATLSAPRLVVLGPVDLIGAAGTVEDSRKARLLELAAYLALHPNATAPAIDDALWPDRRSEDNLNTRNTATSKLRRWVGQDEAGLDYLPRHTGGSGYGFAEDVTSDVGDWDALIAGDPLNASTEHLDAALQLVRGFPFEGTHRRRYAWSEPIRQRLVSEIVDASYALTKHRLMEGRWRAAEAAVVVGLLVDPAQEALWRLRILAAHESRNPVAEAEAIDRLLAITEALDADLEPETEQLLAELKSPGGPNKTQLRAL</sequence>
<dbReference type="CDD" id="cd00118">
    <property type="entry name" value="LysM"/>
    <property type="match status" value="2"/>
</dbReference>
<dbReference type="PANTHER" id="PTHR34700:SF4">
    <property type="entry name" value="PHAGE-LIKE ELEMENT PBSX PROTEIN XKDP"/>
    <property type="match status" value="1"/>
</dbReference>
<dbReference type="Pfam" id="PF03704">
    <property type="entry name" value="BTAD"/>
    <property type="match status" value="1"/>
</dbReference>
<feature type="transmembrane region" description="Helical" evidence="2">
    <location>
        <begin position="12"/>
        <end position="33"/>
    </location>
</feature>
<dbReference type="SUPFAM" id="SSF54106">
    <property type="entry name" value="LysM domain"/>
    <property type="match status" value="1"/>
</dbReference>
<evidence type="ECO:0000313" key="4">
    <source>
        <dbReference type="EMBL" id="PFG43773.1"/>
    </source>
</evidence>
<feature type="region of interest" description="Disordered" evidence="1">
    <location>
        <begin position="712"/>
        <end position="733"/>
    </location>
</feature>
<dbReference type="InterPro" id="IPR011990">
    <property type="entry name" value="TPR-like_helical_dom_sf"/>
</dbReference>
<feature type="transmembrane region" description="Helical" evidence="2">
    <location>
        <begin position="53"/>
        <end position="78"/>
    </location>
</feature>
<feature type="compositionally biased region" description="Low complexity" evidence="1">
    <location>
        <begin position="293"/>
        <end position="309"/>
    </location>
</feature>
<feature type="region of interest" description="Disordered" evidence="1">
    <location>
        <begin position="283"/>
        <end position="347"/>
    </location>
</feature>
<evidence type="ECO:0000259" key="3">
    <source>
        <dbReference type="PROSITE" id="PS51782"/>
    </source>
</evidence>
<dbReference type="InterPro" id="IPR005158">
    <property type="entry name" value="BTAD"/>
</dbReference>
<comment type="caution">
    <text evidence="4">The sequence shown here is derived from an EMBL/GenBank/DDBJ whole genome shotgun (WGS) entry which is preliminary data.</text>
</comment>
<dbReference type="RefSeq" id="WP_098464079.1">
    <property type="nucleotide sequence ID" value="NZ_PDJJ01000001.1"/>
</dbReference>
<protein>
    <submittedName>
        <fullName evidence="4">DNA-binding SARP family transcriptional activator</fullName>
    </submittedName>
</protein>
<dbReference type="SUPFAM" id="SSF48452">
    <property type="entry name" value="TPR-like"/>
    <property type="match status" value="1"/>
</dbReference>
<evidence type="ECO:0000256" key="1">
    <source>
        <dbReference type="SAM" id="MobiDB-lite"/>
    </source>
</evidence>
<dbReference type="OrthoDB" id="8444614at2"/>
<dbReference type="InterPro" id="IPR036779">
    <property type="entry name" value="LysM_dom_sf"/>
</dbReference>
<name>A0A2A9EYE0_9MICO</name>
<dbReference type="AlphaFoldDB" id="A0A2A9EYE0"/>
<dbReference type="InterPro" id="IPR036388">
    <property type="entry name" value="WH-like_DNA-bd_sf"/>
</dbReference>
<evidence type="ECO:0000313" key="5">
    <source>
        <dbReference type="Proteomes" id="UP000224130"/>
    </source>
</evidence>
<gene>
    <name evidence="4" type="ORF">ATJ88_2481</name>
</gene>
<dbReference type="Gene3D" id="3.10.350.10">
    <property type="entry name" value="LysM domain"/>
    <property type="match status" value="2"/>
</dbReference>
<dbReference type="SMART" id="SM00257">
    <property type="entry name" value="LysM"/>
    <property type="match status" value="2"/>
</dbReference>
<accession>A0A2A9EYE0</accession>
<dbReference type="Proteomes" id="UP000224130">
    <property type="component" value="Unassembled WGS sequence"/>
</dbReference>